<keyword evidence="7" id="KW-1185">Reference proteome</keyword>
<feature type="coiled-coil region" evidence="3">
    <location>
        <begin position="579"/>
        <end position="613"/>
    </location>
</feature>
<reference evidence="6 7" key="1">
    <citation type="journal article" date="2018" name="New Phytol.">
        <title>Phylogenomics of Endogonaceae and evolution of mycorrhizas within Mucoromycota.</title>
        <authorList>
            <person name="Chang Y."/>
            <person name="Desiro A."/>
            <person name="Na H."/>
            <person name="Sandor L."/>
            <person name="Lipzen A."/>
            <person name="Clum A."/>
            <person name="Barry K."/>
            <person name="Grigoriev I.V."/>
            <person name="Martin F.M."/>
            <person name="Stajich J.E."/>
            <person name="Smith M.E."/>
            <person name="Bonito G."/>
            <person name="Spatafora J.W."/>
        </authorList>
    </citation>
    <scope>NUCLEOTIDE SEQUENCE [LARGE SCALE GENOMIC DNA]</scope>
    <source>
        <strain evidence="6 7">GMNB39</strain>
    </source>
</reference>
<organism evidence="6 7">
    <name type="scientific">Jimgerdemannia flammicorona</name>
    <dbReference type="NCBI Taxonomy" id="994334"/>
    <lineage>
        <taxon>Eukaryota</taxon>
        <taxon>Fungi</taxon>
        <taxon>Fungi incertae sedis</taxon>
        <taxon>Mucoromycota</taxon>
        <taxon>Mucoromycotina</taxon>
        <taxon>Endogonomycetes</taxon>
        <taxon>Endogonales</taxon>
        <taxon>Endogonaceae</taxon>
        <taxon>Jimgerdemannia</taxon>
    </lineage>
</organism>
<gene>
    <name evidence="6" type="ORF">BC936DRAFT_142584</name>
</gene>
<evidence type="ECO:0000313" key="6">
    <source>
        <dbReference type="EMBL" id="RUO96119.1"/>
    </source>
</evidence>
<keyword evidence="3" id="KW-0175">Coiled coil</keyword>
<dbReference type="OrthoDB" id="10255000at2759"/>
<dbReference type="GO" id="GO:0005737">
    <property type="term" value="C:cytoplasm"/>
    <property type="evidence" value="ECO:0007669"/>
    <property type="project" value="UniProtKB-SubCell"/>
</dbReference>
<evidence type="ECO:0000313" key="7">
    <source>
        <dbReference type="Proteomes" id="UP000268093"/>
    </source>
</evidence>
<feature type="region of interest" description="Disordered" evidence="4">
    <location>
        <begin position="68"/>
        <end position="95"/>
    </location>
</feature>
<dbReference type="Proteomes" id="UP000268093">
    <property type="component" value="Unassembled WGS sequence"/>
</dbReference>
<protein>
    <recommendedName>
        <fullName evidence="5">Centrosomin N-terminal motif 1 domain-containing protein</fullName>
    </recommendedName>
</protein>
<feature type="non-terminal residue" evidence="6">
    <location>
        <position position="1"/>
    </location>
</feature>
<dbReference type="GO" id="GO:0005815">
    <property type="term" value="C:microtubule organizing center"/>
    <property type="evidence" value="ECO:0007669"/>
    <property type="project" value="InterPro"/>
</dbReference>
<feature type="domain" description="Centrosomin N-terminal motif 1" evidence="5">
    <location>
        <begin position="240"/>
        <end position="300"/>
    </location>
</feature>
<evidence type="ECO:0000256" key="2">
    <source>
        <dbReference type="ARBA" id="ARBA00022490"/>
    </source>
</evidence>
<keyword evidence="2" id="KW-0963">Cytoplasm</keyword>
<evidence type="ECO:0000256" key="1">
    <source>
        <dbReference type="ARBA" id="ARBA00004496"/>
    </source>
</evidence>
<evidence type="ECO:0000259" key="5">
    <source>
        <dbReference type="Pfam" id="PF07989"/>
    </source>
</evidence>
<sequence>HQADAPWSATTPPSERLTNNRPNCCPMTDKHARQQEDTSFAFSQDASFNFLDQNNVSMLNRSMGSIHSPSLTKRSGHHLGSQTAGGSGSLTNGLNNAGGDYDDDYFFDQSEDSKLKFDFDALNDEDPNDTMTSLPGDRKGISTTSAMGNRGINGRGSVPNKNARSTTEKDKDKKTNMTLKEQEKVETFASDINALTPYLDYRRAEKGQFWVETENILLGGTISAAFARSSRRGTERGRVNFNMLCRVVFEDQVLHILSNIDRRLGAVLQQNIDLKVKIQTLVQEVKKYKKMILELQSAMEILREKGSCDLPHGMSEDQQEEYERAMASAKESKQESDHLHQKLAELSSEMTRLRDLLRNQKAKEFGILSEDEKEYLVQEKNRAISETEKYRQELQQAKSMIEEQTRTIRHLRDQGMMAPSNDVLQTILIERDNALAQADLMANHVSEMRSALTTQTEINRALQHDRDMAKAEAEQLAKSVLELGQQEMVLNMELDRVATISERNAQGLQDSVRMKQESDTSMISREKLEEEREMIKKLSDVSSTPDLEIIYRDSLLLLGPLNTTQHDTPYLLPTTQQDIASYKSQVSAQQTLIQNHENENGQLLDELELLKAREARLSQMLGIDPDDEEEMQLREKMEEDGVRSEFEILAWKSERVEAVCIAQLRDRNAELTIQLREKESEIDQLQAEIEDILEVTESKARDIQRLREVNAGLKEDLQHLRQENDALVPQLEEANRALREEELAHQEDVARMDSELDARERECASLENELEKVRL</sequence>
<dbReference type="EMBL" id="RBNI01023267">
    <property type="protein sequence ID" value="RUO96119.1"/>
    <property type="molecule type" value="Genomic_DNA"/>
</dbReference>
<dbReference type="AlphaFoldDB" id="A0A433A0F5"/>
<name>A0A433A0F5_9FUNG</name>
<feature type="region of interest" description="Disordered" evidence="4">
    <location>
        <begin position="1"/>
        <end position="21"/>
    </location>
</feature>
<evidence type="ECO:0000256" key="4">
    <source>
        <dbReference type="SAM" id="MobiDB-lite"/>
    </source>
</evidence>
<proteinExistence type="predicted"/>
<feature type="compositionally biased region" description="Polar residues" evidence="4">
    <location>
        <begin position="8"/>
        <end position="21"/>
    </location>
</feature>
<feature type="region of interest" description="Disordered" evidence="4">
    <location>
        <begin position="120"/>
        <end position="174"/>
    </location>
</feature>
<dbReference type="Pfam" id="PF07989">
    <property type="entry name" value="Cnn_1N"/>
    <property type="match status" value="1"/>
</dbReference>
<feature type="coiled-coil region" evidence="3">
    <location>
        <begin position="278"/>
        <end position="414"/>
    </location>
</feature>
<evidence type="ECO:0000256" key="3">
    <source>
        <dbReference type="SAM" id="Coils"/>
    </source>
</evidence>
<feature type="coiled-coil region" evidence="3">
    <location>
        <begin position="661"/>
        <end position="723"/>
    </location>
</feature>
<comment type="caution">
    <text evidence="6">The sequence shown here is derived from an EMBL/GenBank/DDBJ whole genome shotgun (WGS) entry which is preliminary data.</text>
</comment>
<comment type="subcellular location">
    <subcellularLocation>
        <location evidence="1">Cytoplasm</location>
    </subcellularLocation>
</comment>
<accession>A0A433A0F5</accession>
<dbReference type="InterPro" id="IPR012943">
    <property type="entry name" value="Cnn_1N"/>
</dbReference>